<evidence type="ECO:0000256" key="7">
    <source>
        <dbReference type="ARBA" id="ARBA00023136"/>
    </source>
</evidence>
<dbReference type="HOGENOM" id="CLU_026429_3_1_12"/>
<feature type="transmembrane region" description="Helical" evidence="8">
    <location>
        <begin position="249"/>
        <end position="272"/>
    </location>
</feature>
<dbReference type="eggNOG" id="COG0168">
    <property type="taxonomic scope" value="Bacteria"/>
</dbReference>
<dbReference type="STRING" id="1125699.HMPREF9194_01106"/>
<evidence type="ECO:0000256" key="3">
    <source>
        <dbReference type="ARBA" id="ARBA00022475"/>
    </source>
</evidence>
<keyword evidence="3" id="KW-1003">Cell membrane</keyword>
<dbReference type="AlphaFoldDB" id="S3JXT2"/>
<feature type="transmembrane region" description="Helical" evidence="8">
    <location>
        <begin position="537"/>
        <end position="559"/>
    </location>
</feature>
<feature type="transmembrane region" description="Helical" evidence="8">
    <location>
        <begin position="194"/>
        <end position="218"/>
    </location>
</feature>
<dbReference type="InterPro" id="IPR003445">
    <property type="entry name" value="Cat_transpt"/>
</dbReference>
<organism evidence="9 10">
    <name type="scientific">Treponema maltophilum ATCC 51939</name>
    <dbReference type="NCBI Taxonomy" id="1125699"/>
    <lineage>
        <taxon>Bacteria</taxon>
        <taxon>Pseudomonadati</taxon>
        <taxon>Spirochaetota</taxon>
        <taxon>Spirochaetia</taxon>
        <taxon>Spirochaetales</taxon>
        <taxon>Treponemataceae</taxon>
        <taxon>Treponema</taxon>
    </lineage>
</organism>
<feature type="transmembrane region" description="Helical" evidence="8">
    <location>
        <begin position="310"/>
        <end position="329"/>
    </location>
</feature>
<proteinExistence type="predicted"/>
<sequence>MKNYQRFIFILVILSIVSLFLEQLPDKNLLLKICTNAVDALLILILCVETIVPFAKTKYKGMYIASNRFSLIFTLITIILFAFSKFSHSKIITSNWAVFILFFRNLFTIFKAYTRMKKLSNYFERFTANPARNILLSFVFLILGGTLLLMVKISTVGEKGISFIDALFTATSAACVNGLIVKSTVGDFTLWGKTILILLMQVGGLGIMLLSFFMVFLFGKRISLQDKMLLSYMLSEDDSSSLRSTVLEIVAATFLFEGIGAVLLFIGFMPTLGFSLKNVYYSIFHSVSAFCNAGFALYDDSLESFRLNPLVLLTIAFLIIFGGIGFAVLKDLRLFFTERIASVFRKQKTPYKRSLSLNTRIVLILTAALLLAGTLLFYFFEHANTMASYGLAEQYLSAFFQSATLRTAGFTSVPFTNFVLPTYLFMCVLMFIGGNSGGTAGGIKVGTLSVLYATARAFFRGEDKVTLGRFQVSENKIKSSAVIFVAGIIVVCAAVFLLSISEKSARLSRLLFEVVSAITATGLTAGITTSLSVAGKAIIILLMFFGRLGALTIMAAAVFNKDKVNINLPQADIAIG</sequence>
<feature type="transmembrane region" description="Helical" evidence="8">
    <location>
        <begin position="30"/>
        <end position="52"/>
    </location>
</feature>
<evidence type="ECO:0000256" key="1">
    <source>
        <dbReference type="ARBA" id="ARBA00004651"/>
    </source>
</evidence>
<dbReference type="PANTHER" id="PTHR32024:SF1">
    <property type="entry name" value="KTR SYSTEM POTASSIUM UPTAKE PROTEIN B"/>
    <property type="match status" value="1"/>
</dbReference>
<gene>
    <name evidence="9" type="ORF">HMPREF9194_01106</name>
</gene>
<evidence type="ECO:0000313" key="9">
    <source>
        <dbReference type="EMBL" id="EPF30783.1"/>
    </source>
</evidence>
<evidence type="ECO:0000313" key="10">
    <source>
        <dbReference type="Proteomes" id="UP000014541"/>
    </source>
</evidence>
<dbReference type="GO" id="GO:0030001">
    <property type="term" value="P:metal ion transport"/>
    <property type="evidence" value="ECO:0007669"/>
    <property type="project" value="UniProtKB-ARBA"/>
</dbReference>
<dbReference type="SUPFAM" id="SSF81324">
    <property type="entry name" value="Voltage-gated potassium channels"/>
    <property type="match status" value="1"/>
</dbReference>
<reference evidence="9 10" key="1">
    <citation type="submission" date="2013-04" db="EMBL/GenBank/DDBJ databases">
        <title>The Genome Sequence of Treponema maltophilum ATCC 51939.</title>
        <authorList>
            <consortium name="The Broad Institute Genomics Platform"/>
            <person name="Earl A."/>
            <person name="Ward D."/>
            <person name="Feldgarden M."/>
            <person name="Gevers D."/>
            <person name="Leonetti C."/>
            <person name="Blanton J.M."/>
            <person name="Dewhirst F.E."/>
            <person name="Izard J."/>
            <person name="Walker B."/>
            <person name="Young S."/>
            <person name="Zeng Q."/>
            <person name="Gargeya S."/>
            <person name="Fitzgerald M."/>
            <person name="Haas B."/>
            <person name="Abouelleil A."/>
            <person name="Allen A.W."/>
            <person name="Alvarado L."/>
            <person name="Arachchi H.M."/>
            <person name="Berlin A.M."/>
            <person name="Chapman S.B."/>
            <person name="Gainer-Dewar J."/>
            <person name="Goldberg J."/>
            <person name="Griggs A."/>
            <person name="Gujja S."/>
            <person name="Hansen M."/>
            <person name="Howarth C."/>
            <person name="Imamovic A."/>
            <person name="Ireland A."/>
            <person name="Larimer J."/>
            <person name="McCowan C."/>
            <person name="Murphy C."/>
            <person name="Pearson M."/>
            <person name="Poon T.W."/>
            <person name="Priest M."/>
            <person name="Roberts A."/>
            <person name="Saif S."/>
            <person name="Shea T."/>
            <person name="Sisk P."/>
            <person name="Sykes S."/>
            <person name="Wortman J."/>
            <person name="Nusbaum C."/>
            <person name="Birren B."/>
        </authorList>
    </citation>
    <scope>NUCLEOTIDE SEQUENCE [LARGE SCALE GENOMIC DNA]</scope>
    <source>
        <strain evidence="9 10">ATCC 51939</strain>
    </source>
</reference>
<keyword evidence="4 8" id="KW-0812">Transmembrane</keyword>
<feature type="transmembrane region" description="Helical" evidence="8">
    <location>
        <begin position="279"/>
        <end position="298"/>
    </location>
</feature>
<feature type="transmembrane region" description="Helical" evidence="8">
    <location>
        <begin position="7"/>
        <end position="24"/>
    </location>
</feature>
<feature type="transmembrane region" description="Helical" evidence="8">
    <location>
        <begin position="479"/>
        <end position="498"/>
    </location>
</feature>
<dbReference type="PATRIC" id="fig|1125699.3.peg.1127"/>
<keyword evidence="7 8" id="KW-0472">Membrane</keyword>
<feature type="transmembrane region" description="Helical" evidence="8">
    <location>
        <begin position="64"/>
        <end position="84"/>
    </location>
</feature>
<feature type="transmembrane region" description="Helical" evidence="8">
    <location>
        <begin position="415"/>
        <end position="434"/>
    </location>
</feature>
<evidence type="ECO:0000256" key="2">
    <source>
        <dbReference type="ARBA" id="ARBA00022448"/>
    </source>
</evidence>
<dbReference type="OrthoDB" id="9810952at2"/>
<dbReference type="Pfam" id="PF02386">
    <property type="entry name" value="TrkH"/>
    <property type="match status" value="1"/>
</dbReference>
<dbReference type="Gene3D" id="1.10.287.70">
    <property type="match status" value="1"/>
</dbReference>
<keyword evidence="6" id="KW-0406">Ion transport</keyword>
<feature type="transmembrane region" description="Helical" evidence="8">
    <location>
        <begin position="361"/>
        <end position="380"/>
    </location>
</feature>
<accession>S3JXT2</accession>
<dbReference type="Proteomes" id="UP000014541">
    <property type="component" value="Unassembled WGS sequence"/>
</dbReference>
<feature type="transmembrane region" description="Helical" evidence="8">
    <location>
        <begin position="134"/>
        <end position="154"/>
    </location>
</feature>
<evidence type="ECO:0000256" key="5">
    <source>
        <dbReference type="ARBA" id="ARBA00022989"/>
    </source>
</evidence>
<feature type="transmembrane region" description="Helical" evidence="8">
    <location>
        <begin position="96"/>
        <end position="113"/>
    </location>
</feature>
<feature type="transmembrane region" description="Helical" evidence="8">
    <location>
        <begin position="510"/>
        <end position="531"/>
    </location>
</feature>
<keyword evidence="10" id="KW-1185">Reference proteome</keyword>
<name>S3JXT2_TREMA</name>
<keyword evidence="5 8" id="KW-1133">Transmembrane helix</keyword>
<comment type="caution">
    <text evidence="9">The sequence shown here is derived from an EMBL/GenBank/DDBJ whole genome shotgun (WGS) entry which is preliminary data.</text>
</comment>
<keyword evidence="2" id="KW-0813">Transport</keyword>
<dbReference type="PANTHER" id="PTHR32024">
    <property type="entry name" value="TRK SYSTEM POTASSIUM UPTAKE PROTEIN TRKG-RELATED"/>
    <property type="match status" value="1"/>
</dbReference>
<evidence type="ECO:0000256" key="6">
    <source>
        <dbReference type="ARBA" id="ARBA00023065"/>
    </source>
</evidence>
<dbReference type="GO" id="GO:0008324">
    <property type="term" value="F:monoatomic cation transmembrane transporter activity"/>
    <property type="evidence" value="ECO:0007669"/>
    <property type="project" value="InterPro"/>
</dbReference>
<evidence type="ECO:0000256" key="8">
    <source>
        <dbReference type="SAM" id="Phobius"/>
    </source>
</evidence>
<dbReference type="RefSeq" id="WP_016525394.1">
    <property type="nucleotide sequence ID" value="NZ_KE332518.1"/>
</dbReference>
<comment type="subcellular location">
    <subcellularLocation>
        <location evidence="1">Cell membrane</location>
        <topology evidence="1">Multi-pass membrane protein</topology>
    </subcellularLocation>
</comment>
<dbReference type="EMBL" id="ATFF01000006">
    <property type="protein sequence ID" value="EPF30783.1"/>
    <property type="molecule type" value="Genomic_DNA"/>
</dbReference>
<feature type="transmembrane region" description="Helical" evidence="8">
    <location>
        <begin position="160"/>
        <end position="182"/>
    </location>
</feature>
<dbReference type="GO" id="GO:0005886">
    <property type="term" value="C:plasma membrane"/>
    <property type="evidence" value="ECO:0007669"/>
    <property type="project" value="UniProtKB-SubCell"/>
</dbReference>
<evidence type="ECO:0000256" key="4">
    <source>
        <dbReference type="ARBA" id="ARBA00022692"/>
    </source>
</evidence>
<feature type="transmembrane region" description="Helical" evidence="8">
    <location>
        <begin position="441"/>
        <end position="459"/>
    </location>
</feature>
<protein>
    <submittedName>
        <fullName evidence="9">TrkH family potassium uptake protein</fullName>
    </submittedName>
</protein>